<proteinExistence type="predicted"/>
<accession>A0A1X7T7C9</accession>
<name>A0A1X7T7C9_AMPQE</name>
<organism evidence="1">
    <name type="scientific">Amphimedon queenslandica</name>
    <name type="common">Sponge</name>
    <dbReference type="NCBI Taxonomy" id="400682"/>
    <lineage>
        <taxon>Eukaryota</taxon>
        <taxon>Metazoa</taxon>
        <taxon>Porifera</taxon>
        <taxon>Demospongiae</taxon>
        <taxon>Heteroscleromorpha</taxon>
        <taxon>Haplosclerida</taxon>
        <taxon>Niphatidae</taxon>
        <taxon>Amphimedon</taxon>
    </lineage>
</organism>
<dbReference type="SUPFAM" id="SSF51126">
    <property type="entry name" value="Pectin lyase-like"/>
    <property type="match status" value="1"/>
</dbReference>
<dbReference type="SMART" id="SM00710">
    <property type="entry name" value="PbH1"/>
    <property type="match status" value="8"/>
</dbReference>
<dbReference type="PANTHER" id="PTHR11319:SF35">
    <property type="entry name" value="OUTER MEMBRANE PROTEIN PMPC-RELATED"/>
    <property type="match status" value="1"/>
</dbReference>
<dbReference type="EnsemblMetazoa" id="Aqu2.1.10413_001">
    <property type="protein sequence ID" value="Aqu2.1.10413_001"/>
    <property type="gene ID" value="Aqu2.1.10413"/>
</dbReference>
<protein>
    <recommendedName>
        <fullName evidence="2">Right handed beta helix domain-containing protein</fullName>
    </recommendedName>
</protein>
<dbReference type="AlphaFoldDB" id="A0A1X7T7C9"/>
<evidence type="ECO:0000313" key="1">
    <source>
        <dbReference type="EnsemblMetazoa" id="Aqu2.1.10413_001"/>
    </source>
</evidence>
<reference evidence="1" key="1">
    <citation type="submission" date="2017-05" db="UniProtKB">
        <authorList>
            <consortium name="EnsemblMetazoa"/>
        </authorList>
    </citation>
    <scope>IDENTIFICATION</scope>
</reference>
<sequence length="889" mass="97113">MVFDTCSNVKLNSFTIEHCGYKNGQIYPGRQSVLFYSCKTFQVLKVNFSDNNGYGLVLYESSGGYVTQNIFTNNGIKHSDLSRAEKSNATGGGLHILQYNLYNNTIRIVANQFINNSATTIGGALHLDLGSCADLLLNIAASSFIGNRADTAGGAIGFIVHKGICNYNGTIPFGFHISLLSCNITNNMAKFGGGVAIQIVHYEALFDVDNKEKKIIFNLCRFTGNKGMVSSAVDINGKSQKVNQCLDTYVDFHFCYFTENIAGIDNNQQELRGKLFKATFYATDAIVFIVSHLLFANNTGTAFYAVNSRVYVSSRVHINFYNNTGDQGGAIFFADGSTFDYDDRTTNILTFIDLSNNKALIGGAIYIQSLINKHEGTCFISKHHNVTFHFTNNNASSGFGHDIFASTLQDCVTLYGGNATTLFKAGKMGKFEFSSWTPPPVATAPVKLSINEKELAPYPGISYNMTITQMDELDSTITNLQLFPLLATLQNVHNNSSLKIDIAYSIADNYIIVFKGTVGDTATLLLQTTEYSARKLINITLYHCPPGYTFHINTCQCNSNYYYGISGRLEDNAAIIDEGLWAGYIGEKFATADCVSSLCDYHNSKEQPQSSCQSLKYVADTINNTGNLTIEIISPTLSLQGSVIFTDINGLTINGQGTSISCRNGSIPYGNSGIVFDTCSNVKLNSFTIEHCGYENGQKYPGHQSVLFYSCKTFQVSKVNFSDNNGYGLVLYESSIGYVTQNIFTNNGIKHSDYSRAEESNATGGGLHILQYNLYNNAIRIDASHFINNSATTIGSALLLDLGSCANLLLSITASKFIGNRAGTAGGAIGFIVHKINCNYNGTIPFLYHIHLSDCNITNNKAKFGGGVAIQIVHYEASLDGHNMKKKFF</sequence>
<evidence type="ECO:0008006" key="2">
    <source>
        <dbReference type="Google" id="ProtNLM"/>
    </source>
</evidence>
<dbReference type="InterPro" id="IPR011050">
    <property type="entry name" value="Pectin_lyase_fold/virulence"/>
</dbReference>
<dbReference type="InParanoid" id="A0A1X7T7C9"/>
<dbReference type="PANTHER" id="PTHR11319">
    <property type="entry name" value="G PROTEIN-COUPLED RECEPTOR-RELATED"/>
    <property type="match status" value="1"/>
</dbReference>
<dbReference type="InterPro" id="IPR006626">
    <property type="entry name" value="PbH1"/>
</dbReference>